<evidence type="ECO:0000313" key="1">
    <source>
        <dbReference type="EMBL" id="KAL3964325.1"/>
    </source>
</evidence>
<dbReference type="EMBL" id="JBGNUJ010000002">
    <property type="protein sequence ID" value="KAL3964325.1"/>
    <property type="molecule type" value="Genomic_DNA"/>
</dbReference>
<evidence type="ECO:0000313" key="2">
    <source>
        <dbReference type="Proteomes" id="UP001638806"/>
    </source>
</evidence>
<name>A0ACC4E9I9_PURLI</name>
<protein>
    <submittedName>
        <fullName evidence="1">Uncharacterized protein</fullName>
    </submittedName>
</protein>
<keyword evidence="2" id="KW-1185">Reference proteome</keyword>
<sequence>MTKGNVGIAANLDPRVENPRDEKLRKQTLGNVRLMHHDSKGLILVPRPTSDPNDPLNWPKWQKYCITAIVCLTMAMCTFLAAGPSIAIVQTAADFFPESVADNTLMSYAIPRVAYFFTTTSLLHGTGNLIWVPLANKWGRRPVYVLSYLIYFAASVWLIFDKSYGGFLAGRILMGFGAGAAETIAPVSIVDLFFLHERGRIMSAYTGFLSIGVAAGIIISGLITINHSWRTIYEVGSAVVGLGLLLVIFTLPETAYPRESGSDSKAPTSTGELAAARSAKSFFESTKGPAIKRESYLQSLRLFRRTLTHENILKMMIRPFGLIILPPVLWAALVQAATIGFLVAVTSNVDAAFQQAYHFQPYQVGLCFFSAIIGSLAGVPAGGMLGDKVADCLTKRNGGVREPEMRLPAMILSCITAPLALVLFGVGVQHQLHWICPTIGLGLLNFSITQAANICLVYVIDAYRPVAGEVTLAVMGFKSLFGFLLAFETNPWINESGYQNAYGAMAGISAGVLILWVPLYFWGKRIRHRTWKWPIMSLVHWNDDREFEGNFASLRLLSLVTGTAKMLRSAEHASRHKDMYMPFIGQEPLRRRRTPEALPQEATPFIPLKSLDDRDTFAVFCWRPLFGCSRLRDESGRREVQQDVERYMKFGATGTRTIFPFRHTNIDSREQVPHCRIPVRSRATYDCTSHGPCPNMASPSAHHGPTSLAELETSDQDWHGSSVDADSMENTDQLPASTGCPWQTSEFHDGECSRYFDCPGHQIARGTSTDGDGNDHERPEGSSGTVQERRDSQPSISSGNVIDGPAADDNETRTRSHGEQNPNELPESSRTASAAEGAVRATGSQAHSTFSLPIRTSSMVSTTNTALTASQQRATPLSPDHVPRSTSGYREAWQSDGRAGSYGFEDDSDTRRRGSGSRAPRDRTPDAPVPRRHRPRNDGQESPEFVLPRWQPDAEVTYCPICHTQFSFFVRKHHCRKCGRVVCNSCSPHRIIIPHQYIVRPPGSDIAMPPSLLLDGLGAGYFDVNGPSGGERVRLCNPCVPDPNTAPPQSPTSSAGASPRSSHQRSRSTMGGTYAGPPASNRYGTVFASGRSGDVHQYYSPRTRSITMVRGPHGGSAGSSSHHRPSVIYPTPLDRLLAVGPSSTPSGSRRHRHSSFGEGPSSSRQRALPPPPQIAEEDECPICHRELPSRELPDFEELRESHITMCIQAHSTYGSPMPRDGDDEEAPLPAPRRTGMYSYAATEKDCIDDAECTICLEEFTVGVAMARLECLCRFHRACISAWFVNHPGRCPVHQHDGFGF</sequence>
<dbReference type="Proteomes" id="UP001638806">
    <property type="component" value="Unassembled WGS sequence"/>
</dbReference>
<proteinExistence type="predicted"/>
<accession>A0ACC4E9I9</accession>
<organism evidence="1 2">
    <name type="scientific">Purpureocillium lilacinum</name>
    <name type="common">Paecilomyces lilacinus</name>
    <dbReference type="NCBI Taxonomy" id="33203"/>
    <lineage>
        <taxon>Eukaryota</taxon>
        <taxon>Fungi</taxon>
        <taxon>Dikarya</taxon>
        <taxon>Ascomycota</taxon>
        <taxon>Pezizomycotina</taxon>
        <taxon>Sordariomycetes</taxon>
        <taxon>Hypocreomycetidae</taxon>
        <taxon>Hypocreales</taxon>
        <taxon>Ophiocordycipitaceae</taxon>
        <taxon>Purpureocillium</taxon>
    </lineage>
</organism>
<reference evidence="1" key="1">
    <citation type="submission" date="2024-12" db="EMBL/GenBank/DDBJ databases">
        <title>Comparative genomics and development of molecular markers within Purpureocillium lilacinum and among Purpureocillium species.</title>
        <authorList>
            <person name="Yeh Z.-Y."/>
            <person name="Ni N.-T."/>
            <person name="Lo P.-H."/>
            <person name="Mushyakhwo K."/>
            <person name="Lin C.-F."/>
            <person name="Nai Y.-S."/>
        </authorList>
    </citation>
    <scope>NUCLEOTIDE SEQUENCE</scope>
    <source>
        <strain evidence="1">NCHU-NPUST-175</strain>
    </source>
</reference>
<gene>
    <name evidence="1" type="ORF">ACCO45_001329</name>
</gene>
<comment type="caution">
    <text evidence="1">The sequence shown here is derived from an EMBL/GenBank/DDBJ whole genome shotgun (WGS) entry which is preliminary data.</text>
</comment>